<feature type="signal peptide" evidence="2">
    <location>
        <begin position="1"/>
        <end position="25"/>
    </location>
</feature>
<dbReference type="AlphaFoldDB" id="A0A1T4VGR9"/>
<dbReference type="EMBL" id="FUXZ01000005">
    <property type="protein sequence ID" value="SKA64135.1"/>
    <property type="molecule type" value="Genomic_DNA"/>
</dbReference>
<keyword evidence="4" id="KW-1185">Reference proteome</keyword>
<evidence type="ECO:0000313" key="3">
    <source>
        <dbReference type="EMBL" id="SKA64135.1"/>
    </source>
</evidence>
<organism evidence="3 4">
    <name type="scientific">Eubacterium uniforme</name>
    <dbReference type="NCBI Taxonomy" id="39495"/>
    <lineage>
        <taxon>Bacteria</taxon>
        <taxon>Bacillati</taxon>
        <taxon>Bacillota</taxon>
        <taxon>Clostridia</taxon>
        <taxon>Eubacteriales</taxon>
        <taxon>Eubacteriaceae</taxon>
        <taxon>Eubacterium</taxon>
    </lineage>
</organism>
<evidence type="ECO:0000256" key="2">
    <source>
        <dbReference type="SAM" id="SignalP"/>
    </source>
</evidence>
<dbReference type="RefSeq" id="WP_078765785.1">
    <property type="nucleotide sequence ID" value="NZ_FUXZ01000005.1"/>
</dbReference>
<keyword evidence="1" id="KW-0812">Transmembrane</keyword>
<keyword evidence="1" id="KW-0472">Membrane</keyword>
<gene>
    <name evidence="3" type="ORF">SAMN02745111_00905</name>
</gene>
<keyword evidence="2" id="KW-0732">Signal</keyword>
<sequence length="134" mass="15288">MKKNKKQLICAIISLCLLFSSFCFGNLETDFFCVQENGISRNVSFSIEYLSTHDDIYFQQNIKETGGTASSQLYLKNGKNGSNNRNVLVLGFSNNIITSLFLLFFLILNRVNLDNINLSYVNILRFIHDKDGKK</sequence>
<feature type="transmembrane region" description="Helical" evidence="1">
    <location>
        <begin position="87"/>
        <end position="108"/>
    </location>
</feature>
<dbReference type="Proteomes" id="UP000190814">
    <property type="component" value="Unassembled WGS sequence"/>
</dbReference>
<proteinExistence type="predicted"/>
<keyword evidence="1" id="KW-1133">Transmembrane helix</keyword>
<evidence type="ECO:0000313" key="4">
    <source>
        <dbReference type="Proteomes" id="UP000190814"/>
    </source>
</evidence>
<protein>
    <submittedName>
        <fullName evidence="3">Uncharacterized protein</fullName>
    </submittedName>
</protein>
<accession>A0A1T4VGR9</accession>
<name>A0A1T4VGR9_9FIRM</name>
<reference evidence="3 4" key="1">
    <citation type="submission" date="2017-02" db="EMBL/GenBank/DDBJ databases">
        <authorList>
            <person name="Peterson S.W."/>
        </authorList>
    </citation>
    <scope>NUCLEOTIDE SEQUENCE [LARGE SCALE GENOMIC DNA]</scope>
    <source>
        <strain evidence="3 4">ATCC 35992</strain>
    </source>
</reference>
<feature type="chain" id="PRO_5012142883" evidence="2">
    <location>
        <begin position="26"/>
        <end position="134"/>
    </location>
</feature>
<evidence type="ECO:0000256" key="1">
    <source>
        <dbReference type="SAM" id="Phobius"/>
    </source>
</evidence>